<dbReference type="PANTHER" id="PTHR47959:SF13">
    <property type="entry name" value="ATP-DEPENDENT RNA HELICASE RHLE"/>
    <property type="match status" value="1"/>
</dbReference>
<organism evidence="11 12">
    <name type="scientific">Cephaloticoccus primus</name>
    <dbReference type="NCBI Taxonomy" id="1548207"/>
    <lineage>
        <taxon>Bacteria</taxon>
        <taxon>Pseudomonadati</taxon>
        <taxon>Verrucomicrobiota</taxon>
        <taxon>Opitutia</taxon>
        <taxon>Opitutales</taxon>
        <taxon>Opitutaceae</taxon>
        <taxon>Cephaloticoccus</taxon>
    </lineage>
</organism>
<evidence type="ECO:0000259" key="9">
    <source>
        <dbReference type="PROSITE" id="PS51194"/>
    </source>
</evidence>
<dbReference type="CDD" id="cd00268">
    <property type="entry name" value="DEADc"/>
    <property type="match status" value="1"/>
</dbReference>
<keyword evidence="3 11" id="KW-0347">Helicase</keyword>
<dbReference type="Proteomes" id="UP000070058">
    <property type="component" value="Unassembled WGS sequence"/>
</dbReference>
<evidence type="ECO:0000256" key="3">
    <source>
        <dbReference type="ARBA" id="ARBA00022806"/>
    </source>
</evidence>
<dbReference type="SMART" id="SM00490">
    <property type="entry name" value="HELICc"/>
    <property type="match status" value="1"/>
</dbReference>
<dbReference type="Pfam" id="PF00270">
    <property type="entry name" value="DEAD"/>
    <property type="match status" value="1"/>
</dbReference>
<dbReference type="PROSITE" id="PS51195">
    <property type="entry name" value="Q_MOTIF"/>
    <property type="match status" value="1"/>
</dbReference>
<reference evidence="12" key="1">
    <citation type="submission" date="2016-02" db="EMBL/GenBank/DDBJ databases">
        <authorList>
            <person name="Sanders J.G."/>
            <person name="Lin J.Y."/>
            <person name="Wertz J.T."/>
            <person name="Russell J.A."/>
            <person name="Moreau C.S."/>
            <person name="Powell S."/>
        </authorList>
    </citation>
    <scope>NUCLEOTIDE SEQUENCE [LARGE SCALE GENOMIC DNA]</scope>
    <source>
        <strain evidence="12">CAG34</strain>
    </source>
</reference>
<dbReference type="InterPro" id="IPR027417">
    <property type="entry name" value="P-loop_NTPase"/>
</dbReference>
<keyword evidence="4" id="KW-0067">ATP-binding</keyword>
<comment type="similarity">
    <text evidence="5">Belongs to the DEAD box helicase family.</text>
</comment>
<evidence type="ECO:0000313" key="11">
    <source>
        <dbReference type="EMBL" id="KXU36829.1"/>
    </source>
</evidence>
<dbReference type="InterPro" id="IPR050079">
    <property type="entry name" value="DEAD_box_RNA_helicase"/>
</dbReference>
<dbReference type="PROSITE" id="PS51192">
    <property type="entry name" value="HELICASE_ATP_BIND_1"/>
    <property type="match status" value="1"/>
</dbReference>
<name>A0A139SQF4_9BACT</name>
<feature type="compositionally biased region" description="Low complexity" evidence="7">
    <location>
        <begin position="432"/>
        <end position="443"/>
    </location>
</feature>
<evidence type="ECO:0000256" key="7">
    <source>
        <dbReference type="SAM" id="MobiDB-lite"/>
    </source>
</evidence>
<dbReference type="Gene3D" id="3.40.50.300">
    <property type="entry name" value="P-loop containing nucleotide triphosphate hydrolases"/>
    <property type="match status" value="2"/>
</dbReference>
<feature type="short sequence motif" description="Q motif" evidence="6">
    <location>
        <begin position="1"/>
        <end position="29"/>
    </location>
</feature>
<dbReference type="STRING" id="1548207.AXK11_03275"/>
<gene>
    <name evidence="11" type="ORF">AXK11_03275</name>
</gene>
<feature type="compositionally biased region" description="Polar residues" evidence="7">
    <location>
        <begin position="414"/>
        <end position="423"/>
    </location>
</feature>
<evidence type="ECO:0000256" key="2">
    <source>
        <dbReference type="ARBA" id="ARBA00022801"/>
    </source>
</evidence>
<evidence type="ECO:0000313" key="12">
    <source>
        <dbReference type="Proteomes" id="UP000070058"/>
    </source>
</evidence>
<sequence length="464" mass="49838">MPFKALNLSAPILRGIQSAGYSEPTPIQLRAIPVVLEGGDLIGSAQTGTGKTAAFALPILDKLLNAATAASSAAGGKNASRASGPRVLVLEPTRELAAQVETSFRDFARYTDLRMLAVFGGVGYGHQRRELARGVDIIVATPGRLMDFLKDGSLSLQGLTTLVLDEVDHMLDMGFLPAVRDIIGRCPSERQTLLFSATVPPEIQAIASFALRDPARVAIGVDRSVNDSVKHALYPVGYAQKFDLLLALLERTDFDSVLVFSRTKHGADKIARKLRTANHSVAVLHANRSQNQRIEALAGFKSGKYEVMVATDIAARGIDVAGVSHVINYDVPEKPEDYVHRIGRTGRAQAVGDAFTIVTPENEKDIRDIQRFIGARIPELRLEGFPYGPYEPKPENEGSPRQGHFRNDARRGSGASTRSAQGHRSNDGGRSGSRSGPGANRSASGGGRGRSRSSGTAQRNRSSR</sequence>
<dbReference type="InterPro" id="IPR001650">
    <property type="entry name" value="Helicase_C-like"/>
</dbReference>
<dbReference type="InterPro" id="IPR011545">
    <property type="entry name" value="DEAD/DEAH_box_helicase_dom"/>
</dbReference>
<dbReference type="InterPro" id="IPR044742">
    <property type="entry name" value="DEAD/DEAH_RhlB"/>
</dbReference>
<dbReference type="GO" id="GO:0016787">
    <property type="term" value="F:hydrolase activity"/>
    <property type="evidence" value="ECO:0007669"/>
    <property type="project" value="UniProtKB-KW"/>
</dbReference>
<feature type="region of interest" description="Disordered" evidence="7">
    <location>
        <begin position="385"/>
        <end position="464"/>
    </location>
</feature>
<dbReference type="OrthoDB" id="9805696at2"/>
<evidence type="ECO:0000259" key="10">
    <source>
        <dbReference type="PROSITE" id="PS51195"/>
    </source>
</evidence>
<dbReference type="RefSeq" id="WP_068629206.1">
    <property type="nucleotide sequence ID" value="NZ_LSZQ01000028.1"/>
</dbReference>
<keyword evidence="12" id="KW-1185">Reference proteome</keyword>
<feature type="domain" description="Helicase C-terminal" evidence="9">
    <location>
        <begin position="244"/>
        <end position="393"/>
    </location>
</feature>
<dbReference type="PANTHER" id="PTHR47959">
    <property type="entry name" value="ATP-DEPENDENT RNA HELICASE RHLE-RELATED"/>
    <property type="match status" value="1"/>
</dbReference>
<dbReference type="GO" id="GO:0005524">
    <property type="term" value="F:ATP binding"/>
    <property type="evidence" value="ECO:0007669"/>
    <property type="project" value="UniProtKB-KW"/>
</dbReference>
<feature type="domain" description="DEAD-box RNA helicase Q" evidence="10">
    <location>
        <begin position="1"/>
        <end position="29"/>
    </location>
</feature>
<feature type="domain" description="Helicase ATP-binding" evidence="8">
    <location>
        <begin position="32"/>
        <end position="217"/>
    </location>
</feature>
<dbReference type="SMART" id="SM00487">
    <property type="entry name" value="DEXDc"/>
    <property type="match status" value="1"/>
</dbReference>
<dbReference type="GO" id="GO:0003676">
    <property type="term" value="F:nucleic acid binding"/>
    <property type="evidence" value="ECO:0007669"/>
    <property type="project" value="InterPro"/>
</dbReference>
<evidence type="ECO:0000256" key="6">
    <source>
        <dbReference type="PROSITE-ProRule" id="PRU00552"/>
    </source>
</evidence>
<keyword evidence="1" id="KW-0547">Nucleotide-binding</keyword>
<dbReference type="Pfam" id="PF00271">
    <property type="entry name" value="Helicase_C"/>
    <property type="match status" value="1"/>
</dbReference>
<dbReference type="CDD" id="cd18787">
    <property type="entry name" value="SF2_C_DEAD"/>
    <property type="match status" value="1"/>
</dbReference>
<dbReference type="EMBL" id="LSZQ01000028">
    <property type="protein sequence ID" value="KXU36829.1"/>
    <property type="molecule type" value="Genomic_DNA"/>
</dbReference>
<proteinExistence type="inferred from homology"/>
<accession>A0A139SQF4</accession>
<evidence type="ECO:0000256" key="1">
    <source>
        <dbReference type="ARBA" id="ARBA00022741"/>
    </source>
</evidence>
<comment type="caution">
    <text evidence="11">The sequence shown here is derived from an EMBL/GenBank/DDBJ whole genome shotgun (WGS) entry which is preliminary data.</text>
</comment>
<evidence type="ECO:0000256" key="4">
    <source>
        <dbReference type="ARBA" id="ARBA00022840"/>
    </source>
</evidence>
<keyword evidence="2" id="KW-0378">Hydrolase</keyword>
<dbReference type="PROSITE" id="PS51194">
    <property type="entry name" value="HELICASE_CTER"/>
    <property type="match status" value="1"/>
</dbReference>
<dbReference type="SUPFAM" id="SSF52540">
    <property type="entry name" value="P-loop containing nucleoside triphosphate hydrolases"/>
    <property type="match status" value="1"/>
</dbReference>
<evidence type="ECO:0000256" key="5">
    <source>
        <dbReference type="ARBA" id="ARBA00038437"/>
    </source>
</evidence>
<dbReference type="AlphaFoldDB" id="A0A139SQF4"/>
<dbReference type="InterPro" id="IPR014001">
    <property type="entry name" value="Helicase_ATP-bd"/>
</dbReference>
<protein>
    <submittedName>
        <fullName evidence="11">RNA helicase</fullName>
    </submittedName>
</protein>
<dbReference type="GO" id="GO:0005829">
    <property type="term" value="C:cytosol"/>
    <property type="evidence" value="ECO:0007669"/>
    <property type="project" value="TreeGrafter"/>
</dbReference>
<evidence type="ECO:0000259" key="8">
    <source>
        <dbReference type="PROSITE" id="PS51192"/>
    </source>
</evidence>
<dbReference type="GO" id="GO:0003724">
    <property type="term" value="F:RNA helicase activity"/>
    <property type="evidence" value="ECO:0007669"/>
    <property type="project" value="InterPro"/>
</dbReference>
<dbReference type="InterPro" id="IPR014014">
    <property type="entry name" value="RNA_helicase_DEAD_Q_motif"/>
</dbReference>